<dbReference type="GO" id="GO:0005524">
    <property type="term" value="F:ATP binding"/>
    <property type="evidence" value="ECO:0007669"/>
    <property type="project" value="UniProtKB-KW"/>
</dbReference>
<accession>A0A3S5DLC6</accession>
<reference evidence="6 7" key="1">
    <citation type="submission" date="2018-12" db="EMBL/GenBank/DDBJ databases">
        <authorList>
            <consortium name="Pathogen Informatics"/>
        </authorList>
    </citation>
    <scope>NUCLEOTIDE SEQUENCE [LARGE SCALE GENOMIC DNA]</scope>
    <source>
        <strain evidence="6 7">NCTC9695</strain>
    </source>
</reference>
<dbReference type="EMBL" id="LR134182">
    <property type="protein sequence ID" value="VEB41713.1"/>
    <property type="molecule type" value="Genomic_DNA"/>
</dbReference>
<evidence type="ECO:0000256" key="5">
    <source>
        <dbReference type="ARBA" id="ARBA00022840"/>
    </source>
</evidence>
<keyword evidence="2 6" id="KW-0808">Transferase</keyword>
<dbReference type="GO" id="GO:0008776">
    <property type="term" value="F:acetate kinase activity"/>
    <property type="evidence" value="ECO:0007669"/>
    <property type="project" value="UniProtKB-EC"/>
</dbReference>
<dbReference type="Gene3D" id="3.30.420.40">
    <property type="match status" value="1"/>
</dbReference>
<dbReference type="EC" id="2.7.2.1" evidence="6"/>
<dbReference type="Proteomes" id="UP000275777">
    <property type="component" value="Chromosome"/>
</dbReference>
<evidence type="ECO:0000313" key="6">
    <source>
        <dbReference type="EMBL" id="VEB41713.1"/>
    </source>
</evidence>
<dbReference type="Pfam" id="PF00871">
    <property type="entry name" value="Acetate_kinase"/>
    <property type="match status" value="1"/>
</dbReference>
<dbReference type="PROSITE" id="PS01075">
    <property type="entry name" value="ACETATE_KINASE_1"/>
    <property type="match status" value="1"/>
</dbReference>
<sequence>MFKAMNSSILVINCGSSSLKFALIDSASHEAVMTGLAEKLGLADACITFKHNGDKQTPCCPHRTTPPPCTPSSRSCSRYRCWTA</sequence>
<keyword evidence="4 6" id="KW-0418">Kinase</keyword>
<keyword evidence="5" id="KW-0067">ATP-binding</keyword>
<evidence type="ECO:0000313" key="7">
    <source>
        <dbReference type="Proteomes" id="UP000275777"/>
    </source>
</evidence>
<name>A0A3S5DLC6_CHRVL</name>
<gene>
    <name evidence="6" type="primary">ackA_3</name>
    <name evidence="6" type="ORF">NCTC9695_02146</name>
</gene>
<evidence type="ECO:0000256" key="2">
    <source>
        <dbReference type="ARBA" id="ARBA00022679"/>
    </source>
</evidence>
<dbReference type="AlphaFoldDB" id="A0A3S5DLC6"/>
<dbReference type="SUPFAM" id="SSF53067">
    <property type="entry name" value="Actin-like ATPase domain"/>
    <property type="match status" value="1"/>
</dbReference>
<dbReference type="InterPro" id="IPR000890">
    <property type="entry name" value="Aliphatic_acid_kin_short-chain"/>
</dbReference>
<dbReference type="InterPro" id="IPR043129">
    <property type="entry name" value="ATPase_NBD"/>
</dbReference>
<evidence type="ECO:0000256" key="4">
    <source>
        <dbReference type="ARBA" id="ARBA00022777"/>
    </source>
</evidence>
<comment type="similarity">
    <text evidence="1">Belongs to the acetokinase family.</text>
</comment>
<proteinExistence type="inferred from homology"/>
<keyword evidence="3" id="KW-0547">Nucleotide-binding</keyword>
<dbReference type="InterPro" id="IPR023865">
    <property type="entry name" value="Aliphatic_acid_kinase_CS"/>
</dbReference>
<protein>
    <submittedName>
        <fullName evidence="6">Acetate kinase</fullName>
        <ecNumber evidence="6">2.7.2.1</ecNumber>
    </submittedName>
</protein>
<evidence type="ECO:0000256" key="3">
    <source>
        <dbReference type="ARBA" id="ARBA00022741"/>
    </source>
</evidence>
<evidence type="ECO:0000256" key="1">
    <source>
        <dbReference type="ARBA" id="ARBA00008748"/>
    </source>
</evidence>
<organism evidence="6 7">
    <name type="scientific">Chromobacterium violaceum</name>
    <dbReference type="NCBI Taxonomy" id="536"/>
    <lineage>
        <taxon>Bacteria</taxon>
        <taxon>Pseudomonadati</taxon>
        <taxon>Pseudomonadota</taxon>
        <taxon>Betaproteobacteria</taxon>
        <taxon>Neisseriales</taxon>
        <taxon>Chromobacteriaceae</taxon>
        <taxon>Chromobacterium</taxon>
    </lineage>
</organism>